<organism evidence="1 2">
    <name type="scientific">Vespula squamosa</name>
    <name type="common">Southern yellow jacket</name>
    <name type="synonym">Wasp</name>
    <dbReference type="NCBI Taxonomy" id="30214"/>
    <lineage>
        <taxon>Eukaryota</taxon>
        <taxon>Metazoa</taxon>
        <taxon>Ecdysozoa</taxon>
        <taxon>Arthropoda</taxon>
        <taxon>Hexapoda</taxon>
        <taxon>Insecta</taxon>
        <taxon>Pterygota</taxon>
        <taxon>Neoptera</taxon>
        <taxon>Endopterygota</taxon>
        <taxon>Hymenoptera</taxon>
        <taxon>Apocrita</taxon>
        <taxon>Aculeata</taxon>
        <taxon>Vespoidea</taxon>
        <taxon>Vespidae</taxon>
        <taxon>Vespinae</taxon>
        <taxon>Vespula</taxon>
    </lineage>
</organism>
<dbReference type="Proteomes" id="UP001607302">
    <property type="component" value="Unassembled WGS sequence"/>
</dbReference>
<dbReference type="EMBL" id="JAUDFV010000043">
    <property type="protein sequence ID" value="KAL2736953.1"/>
    <property type="molecule type" value="Genomic_DNA"/>
</dbReference>
<keyword evidence="2" id="KW-1185">Reference proteome</keyword>
<evidence type="ECO:0000313" key="1">
    <source>
        <dbReference type="EMBL" id="KAL2736953.1"/>
    </source>
</evidence>
<evidence type="ECO:0000313" key="2">
    <source>
        <dbReference type="Proteomes" id="UP001607302"/>
    </source>
</evidence>
<sequence>MAYEVAKGRTGISVQAISKKTGIYIKLGLYSRINIVHPLYSCGECDNAAKPNKDLTFVLGNKSIEVLWKSYF</sequence>
<accession>A0ABD2BXH7</accession>
<gene>
    <name evidence="1" type="ORF">V1478_002332</name>
</gene>
<proteinExistence type="predicted"/>
<comment type="caution">
    <text evidence="1">The sequence shown here is derived from an EMBL/GenBank/DDBJ whole genome shotgun (WGS) entry which is preliminary data.</text>
</comment>
<protein>
    <submittedName>
        <fullName evidence="1">Uncharacterized protein</fullName>
    </submittedName>
</protein>
<dbReference type="AlphaFoldDB" id="A0ABD2BXH7"/>
<reference evidence="1 2" key="1">
    <citation type="journal article" date="2024" name="Ann. Entomol. Soc. Am.">
        <title>Genomic analyses of the southern and eastern yellowjacket wasps (Hymenoptera: Vespidae) reveal evolutionary signatures of social life.</title>
        <authorList>
            <person name="Catto M.A."/>
            <person name="Caine P.B."/>
            <person name="Orr S.E."/>
            <person name="Hunt B.G."/>
            <person name="Goodisman M.A.D."/>
        </authorList>
    </citation>
    <scope>NUCLEOTIDE SEQUENCE [LARGE SCALE GENOMIC DNA]</scope>
    <source>
        <strain evidence="1">233</strain>
        <tissue evidence="1">Head and thorax</tissue>
    </source>
</reference>
<name>A0ABD2BXH7_VESSQ</name>